<name>A0A286URV3_9AGAM</name>
<dbReference type="InterPro" id="IPR014729">
    <property type="entry name" value="Rossmann-like_a/b/a_fold"/>
</dbReference>
<dbReference type="Pfam" id="PF13537">
    <property type="entry name" value="GATase_7"/>
    <property type="match status" value="1"/>
</dbReference>
<dbReference type="PANTHER" id="PTHR45937:SF1">
    <property type="entry name" value="ASPARAGINE SYNTHETASE DOMAIN-CONTAINING PROTEIN 1"/>
    <property type="match status" value="1"/>
</dbReference>
<dbReference type="SUPFAM" id="SSF52402">
    <property type="entry name" value="Adenine nucleotide alpha hydrolases-like"/>
    <property type="match status" value="1"/>
</dbReference>
<dbReference type="InterPro" id="IPR051857">
    <property type="entry name" value="Asn_synthetase_domain"/>
</dbReference>
<dbReference type="InterPro" id="IPR029055">
    <property type="entry name" value="Ntn_hydrolases_N"/>
</dbReference>
<dbReference type="InterPro" id="IPR017932">
    <property type="entry name" value="GATase_2_dom"/>
</dbReference>
<feature type="domain" description="Glutamine amidotransferase type-2" evidence="5">
    <location>
        <begin position="2"/>
        <end position="192"/>
    </location>
</feature>
<evidence type="ECO:0000256" key="2">
    <source>
        <dbReference type="ARBA" id="ARBA00022888"/>
    </source>
</evidence>
<keyword evidence="7" id="KW-1185">Reference proteome</keyword>
<evidence type="ECO:0000313" key="7">
    <source>
        <dbReference type="Proteomes" id="UP000217199"/>
    </source>
</evidence>
<gene>
    <name evidence="6" type="ORF">PNOK_0229000</name>
</gene>
<evidence type="ECO:0000256" key="4">
    <source>
        <dbReference type="SAM" id="MobiDB-lite"/>
    </source>
</evidence>
<dbReference type="PROSITE" id="PS51278">
    <property type="entry name" value="GATASE_TYPE_2"/>
    <property type="match status" value="1"/>
</dbReference>
<keyword evidence="2" id="KW-0061">Asparagine biosynthesis</keyword>
<feature type="region of interest" description="Disordered" evidence="4">
    <location>
        <begin position="565"/>
        <end position="586"/>
    </location>
</feature>
<feature type="compositionally biased region" description="Basic and acidic residues" evidence="4">
    <location>
        <begin position="569"/>
        <end position="586"/>
    </location>
</feature>
<evidence type="ECO:0000313" key="6">
    <source>
        <dbReference type="EMBL" id="PAV22333.1"/>
    </source>
</evidence>
<reference evidence="6 7" key="1">
    <citation type="journal article" date="2017" name="Mol. Ecol.">
        <title>Comparative and population genomic landscape of Phellinus noxius: A hypervariable fungus causing root rot in trees.</title>
        <authorList>
            <person name="Chung C.L."/>
            <person name="Lee T.J."/>
            <person name="Akiba M."/>
            <person name="Lee H.H."/>
            <person name="Kuo T.H."/>
            <person name="Liu D."/>
            <person name="Ke H.M."/>
            <person name="Yokoi T."/>
            <person name="Roa M.B."/>
            <person name="Lu M.J."/>
            <person name="Chang Y.Y."/>
            <person name="Ann P.J."/>
            <person name="Tsai J.N."/>
            <person name="Chen C.Y."/>
            <person name="Tzean S.S."/>
            <person name="Ota Y."/>
            <person name="Hattori T."/>
            <person name="Sahashi N."/>
            <person name="Liou R.F."/>
            <person name="Kikuchi T."/>
            <person name="Tsai I.J."/>
        </authorList>
    </citation>
    <scope>NUCLEOTIDE SEQUENCE [LARGE SCALE GENOMIC DNA]</scope>
    <source>
        <strain evidence="6 7">FFPRI411160</strain>
    </source>
</reference>
<dbReference type="EMBL" id="NBII01000002">
    <property type="protein sequence ID" value="PAV22333.1"/>
    <property type="molecule type" value="Genomic_DNA"/>
</dbReference>
<dbReference type="FunCoup" id="A0A286URV3">
    <property type="interactions" value="310"/>
</dbReference>
<keyword evidence="3" id="KW-0315">Glutamine amidotransferase</keyword>
<evidence type="ECO:0000259" key="5">
    <source>
        <dbReference type="PROSITE" id="PS51278"/>
    </source>
</evidence>
<dbReference type="Pfam" id="PF00733">
    <property type="entry name" value="Asn_synthase"/>
    <property type="match status" value="1"/>
</dbReference>
<evidence type="ECO:0000256" key="1">
    <source>
        <dbReference type="ARBA" id="ARBA00022605"/>
    </source>
</evidence>
<dbReference type="GO" id="GO:0006529">
    <property type="term" value="P:asparagine biosynthetic process"/>
    <property type="evidence" value="ECO:0007669"/>
    <property type="project" value="UniProtKB-KW"/>
</dbReference>
<evidence type="ECO:0000256" key="3">
    <source>
        <dbReference type="ARBA" id="ARBA00022962"/>
    </source>
</evidence>
<dbReference type="Proteomes" id="UP000217199">
    <property type="component" value="Unassembled WGS sequence"/>
</dbReference>
<dbReference type="GO" id="GO:0004066">
    <property type="term" value="F:asparagine synthase (glutamine-hydrolyzing) activity"/>
    <property type="evidence" value="ECO:0007669"/>
    <property type="project" value="InterPro"/>
</dbReference>
<dbReference type="CDD" id="cd01991">
    <property type="entry name" value="Asn_synthase_B_C"/>
    <property type="match status" value="1"/>
</dbReference>
<dbReference type="OrthoDB" id="10252281at2759"/>
<dbReference type="PANTHER" id="PTHR45937">
    <property type="entry name" value="ASPARAGINE SYNTHETASE DOMAIN-CONTAINING PROTEIN 1"/>
    <property type="match status" value="1"/>
</dbReference>
<comment type="caution">
    <text evidence="6">The sequence shown here is derived from an EMBL/GenBank/DDBJ whole genome shotgun (WGS) entry which is preliminary data.</text>
</comment>
<dbReference type="AlphaFoldDB" id="A0A286URV3"/>
<dbReference type="Gene3D" id="3.40.50.620">
    <property type="entry name" value="HUPs"/>
    <property type="match status" value="1"/>
</dbReference>
<dbReference type="InParanoid" id="A0A286URV3"/>
<sequence length="586" mass="66045">MCGILFCVQRQEDITPEFELLWSQLKESNSARGPDAQDTYQTIIQSRNGAVLDVRLFASELRLRGDKPVVQPHKDENGVLCWNGEVFEGLEVGPNENDGEKLFGEIKTISDPETDLPKIFQRIEGPYAMAYLHNLTKRIYFGRDPLGRRSLLIHRPSVEKPYLLVASASAGSNLLYQLEEVDTSKFHYIDLNEWSDPENASGAEETMRTLERRVETISGQDFSTPAKVDMHVPDTPPLTTSLDSIPEALIAPVSDILYHLGRSTEFMVRDIPNTSREEGKARVALLFSGGIDSTMLAYFADKYLPIDEPIDLLNVAFENPRKIQVREEGNDNPKTKKIKAKMRNKGIATPEKGKFVSYLVPDRVTGLEELEELRRLSPKRKWNFVEVDITFEEMNRCKHIVENIMHPSRTVMDLSLALALYFASRGIGFVRDSPEGEKIPYTSIARVLLNGLGSDELLGGYGRHRTAYNTGGWQAVLDELQLEIDRIPTRNLGRDDRIISCHGKEARHPFLSLSVVEFIAKLPVHYKMDPRLPVGTGDKMLLRLAARKVGLELASARKKRAMQFGSHSARMEAGEGERRGDILLTN</sequence>
<accession>A0A286URV3</accession>
<dbReference type="Gene3D" id="3.60.20.10">
    <property type="entry name" value="Glutamine Phosphoribosylpyrophosphate, subunit 1, domain 1"/>
    <property type="match status" value="1"/>
</dbReference>
<keyword evidence="1" id="KW-0028">Amino-acid biosynthesis</keyword>
<dbReference type="STRING" id="2282107.A0A286URV3"/>
<protein>
    <submittedName>
        <fullName evidence="6">Asparagine synthetase domain-containing 1</fullName>
    </submittedName>
</protein>
<organism evidence="6 7">
    <name type="scientific">Pyrrhoderma noxium</name>
    <dbReference type="NCBI Taxonomy" id="2282107"/>
    <lineage>
        <taxon>Eukaryota</taxon>
        <taxon>Fungi</taxon>
        <taxon>Dikarya</taxon>
        <taxon>Basidiomycota</taxon>
        <taxon>Agaricomycotina</taxon>
        <taxon>Agaricomycetes</taxon>
        <taxon>Hymenochaetales</taxon>
        <taxon>Hymenochaetaceae</taxon>
        <taxon>Pyrrhoderma</taxon>
    </lineage>
</organism>
<dbReference type="SUPFAM" id="SSF56235">
    <property type="entry name" value="N-terminal nucleophile aminohydrolases (Ntn hydrolases)"/>
    <property type="match status" value="1"/>
</dbReference>
<dbReference type="InterPro" id="IPR001962">
    <property type="entry name" value="Asn_synthase"/>
</dbReference>
<proteinExistence type="predicted"/>